<dbReference type="PANTHER" id="PTHR28074">
    <property type="entry name" value="ATP SYNTHASE SUBUNIT K, MITOCHONDRIAL"/>
    <property type="match status" value="1"/>
</dbReference>
<dbReference type="Pfam" id="PF11022">
    <property type="entry name" value="ATP19"/>
    <property type="match status" value="1"/>
</dbReference>
<evidence type="ECO:0000256" key="2">
    <source>
        <dbReference type="ARBA" id="ARBA00023128"/>
    </source>
</evidence>
<feature type="transmembrane region" description="Helical" evidence="4">
    <location>
        <begin position="12"/>
        <end position="30"/>
    </location>
</feature>
<evidence type="ECO:0000256" key="3">
    <source>
        <dbReference type="ARBA" id="ARBA00023136"/>
    </source>
</evidence>
<name>A0A448YMB8_BRENA</name>
<keyword evidence="2" id="KW-0496">Mitochondrion</keyword>
<dbReference type="EMBL" id="CAACVR010000016">
    <property type="protein sequence ID" value="VEU22041.1"/>
    <property type="molecule type" value="Genomic_DNA"/>
</dbReference>
<dbReference type="InterPro" id="IPR021278">
    <property type="entry name" value="ATP19"/>
</dbReference>
<comment type="subcellular location">
    <subcellularLocation>
        <location evidence="1">Mitochondrion membrane</location>
    </subcellularLocation>
</comment>
<proteinExistence type="predicted"/>
<evidence type="ECO:0000313" key="5">
    <source>
        <dbReference type="EMBL" id="VEU22041.1"/>
    </source>
</evidence>
<dbReference type="FunCoup" id="A0A448YMB8">
    <property type="interactions" value="103"/>
</dbReference>
<dbReference type="OrthoDB" id="2094445at2759"/>
<dbReference type="GO" id="GO:0015986">
    <property type="term" value="P:proton motive force-driven ATP synthesis"/>
    <property type="evidence" value="ECO:0007669"/>
    <property type="project" value="TreeGrafter"/>
</dbReference>
<dbReference type="PANTHER" id="PTHR28074:SF1">
    <property type="entry name" value="ATP SYNTHASE SUBUNIT K, MITOCHONDRIAL"/>
    <property type="match status" value="1"/>
</dbReference>
<gene>
    <name evidence="5" type="ORF">BRENAR_LOCUS2773</name>
</gene>
<dbReference type="InParanoid" id="A0A448YMB8"/>
<protein>
    <submittedName>
        <fullName evidence="5">DEKNAAC103036</fullName>
    </submittedName>
</protein>
<keyword evidence="4" id="KW-1133">Transmembrane helix</keyword>
<reference evidence="5 6" key="1">
    <citation type="submission" date="2018-12" db="EMBL/GenBank/DDBJ databases">
        <authorList>
            <person name="Tiukova I."/>
            <person name="Dainat J."/>
        </authorList>
    </citation>
    <scope>NUCLEOTIDE SEQUENCE [LARGE SCALE GENOMIC DNA]</scope>
</reference>
<dbReference type="Proteomes" id="UP000290900">
    <property type="component" value="Unassembled WGS sequence"/>
</dbReference>
<evidence type="ECO:0000313" key="6">
    <source>
        <dbReference type="Proteomes" id="UP000290900"/>
    </source>
</evidence>
<keyword evidence="6" id="KW-1185">Reference proteome</keyword>
<accession>A0A448YMB8</accession>
<keyword evidence="3 4" id="KW-0472">Membrane</keyword>
<dbReference type="AlphaFoldDB" id="A0A448YMB8"/>
<keyword evidence="4" id="KW-0812">Transmembrane</keyword>
<sequence>MVATYTIAGRVIPSHHLALGTLALVALLAVPKPWKATPKKEVKIEASSPEEEKFIEKYLLDHQAKQ</sequence>
<organism evidence="5 6">
    <name type="scientific">Brettanomyces naardenensis</name>
    <name type="common">Yeast</name>
    <dbReference type="NCBI Taxonomy" id="13370"/>
    <lineage>
        <taxon>Eukaryota</taxon>
        <taxon>Fungi</taxon>
        <taxon>Dikarya</taxon>
        <taxon>Ascomycota</taxon>
        <taxon>Saccharomycotina</taxon>
        <taxon>Pichiomycetes</taxon>
        <taxon>Pichiales</taxon>
        <taxon>Pichiaceae</taxon>
        <taxon>Brettanomyces</taxon>
    </lineage>
</organism>
<dbReference type="GO" id="GO:0031966">
    <property type="term" value="C:mitochondrial membrane"/>
    <property type="evidence" value="ECO:0007669"/>
    <property type="project" value="UniProtKB-SubCell"/>
</dbReference>
<evidence type="ECO:0000256" key="1">
    <source>
        <dbReference type="ARBA" id="ARBA00004325"/>
    </source>
</evidence>
<dbReference type="STRING" id="13370.A0A448YMB8"/>
<evidence type="ECO:0000256" key="4">
    <source>
        <dbReference type="SAM" id="Phobius"/>
    </source>
</evidence>